<accession>A0ACB8SZC7</accession>
<organism evidence="1 2">
    <name type="scientific">Artomyces pyxidatus</name>
    <dbReference type="NCBI Taxonomy" id="48021"/>
    <lineage>
        <taxon>Eukaryota</taxon>
        <taxon>Fungi</taxon>
        <taxon>Dikarya</taxon>
        <taxon>Basidiomycota</taxon>
        <taxon>Agaricomycotina</taxon>
        <taxon>Agaricomycetes</taxon>
        <taxon>Russulales</taxon>
        <taxon>Auriscalpiaceae</taxon>
        <taxon>Artomyces</taxon>
    </lineage>
</organism>
<protein>
    <submittedName>
        <fullName evidence="1">Uncharacterized protein</fullName>
    </submittedName>
</protein>
<sequence length="183" mass="20142">MKQRLERHRAIDLPPHSQIPTPSRQLIMVLDGTVALCLQLQPLPPPSIVSATSHSQPSSNMNPACFNLHRIQKLARNDFNNTNIEKALKVIDEITKVPASVSCANCSKHDHIATRGDAEVPFCDASSSSELSDAPGAGTSPTVAKNARRRIGRNTRRSVRQSWSPVYGGRRSVQRYETVQQVV</sequence>
<comment type="caution">
    <text evidence="1">The sequence shown here is derived from an EMBL/GenBank/DDBJ whole genome shotgun (WGS) entry which is preliminary data.</text>
</comment>
<reference evidence="1" key="1">
    <citation type="submission" date="2021-03" db="EMBL/GenBank/DDBJ databases">
        <authorList>
            <consortium name="DOE Joint Genome Institute"/>
            <person name="Ahrendt S."/>
            <person name="Looney B.P."/>
            <person name="Miyauchi S."/>
            <person name="Morin E."/>
            <person name="Drula E."/>
            <person name="Courty P.E."/>
            <person name="Chicoki N."/>
            <person name="Fauchery L."/>
            <person name="Kohler A."/>
            <person name="Kuo A."/>
            <person name="Labutti K."/>
            <person name="Pangilinan J."/>
            <person name="Lipzen A."/>
            <person name="Riley R."/>
            <person name="Andreopoulos W."/>
            <person name="He G."/>
            <person name="Johnson J."/>
            <person name="Barry K.W."/>
            <person name="Grigoriev I.V."/>
            <person name="Nagy L."/>
            <person name="Hibbett D."/>
            <person name="Henrissat B."/>
            <person name="Matheny P.B."/>
            <person name="Labbe J."/>
            <person name="Martin F."/>
        </authorList>
    </citation>
    <scope>NUCLEOTIDE SEQUENCE</scope>
    <source>
        <strain evidence="1">HHB10654</strain>
    </source>
</reference>
<name>A0ACB8SZC7_9AGAM</name>
<reference evidence="1" key="2">
    <citation type="journal article" date="2022" name="New Phytol.">
        <title>Evolutionary transition to the ectomycorrhizal habit in the genomes of a hyperdiverse lineage of mushroom-forming fungi.</title>
        <authorList>
            <person name="Looney B."/>
            <person name="Miyauchi S."/>
            <person name="Morin E."/>
            <person name="Drula E."/>
            <person name="Courty P.E."/>
            <person name="Kohler A."/>
            <person name="Kuo A."/>
            <person name="LaButti K."/>
            <person name="Pangilinan J."/>
            <person name="Lipzen A."/>
            <person name="Riley R."/>
            <person name="Andreopoulos W."/>
            <person name="He G."/>
            <person name="Johnson J."/>
            <person name="Nolan M."/>
            <person name="Tritt A."/>
            <person name="Barry K.W."/>
            <person name="Grigoriev I.V."/>
            <person name="Nagy L.G."/>
            <person name="Hibbett D."/>
            <person name="Henrissat B."/>
            <person name="Matheny P.B."/>
            <person name="Labbe J."/>
            <person name="Martin F.M."/>
        </authorList>
    </citation>
    <scope>NUCLEOTIDE SEQUENCE</scope>
    <source>
        <strain evidence="1">HHB10654</strain>
    </source>
</reference>
<proteinExistence type="predicted"/>
<evidence type="ECO:0000313" key="2">
    <source>
        <dbReference type="Proteomes" id="UP000814140"/>
    </source>
</evidence>
<keyword evidence="2" id="KW-1185">Reference proteome</keyword>
<evidence type="ECO:0000313" key="1">
    <source>
        <dbReference type="EMBL" id="KAI0061834.1"/>
    </source>
</evidence>
<gene>
    <name evidence="1" type="ORF">BV25DRAFT_708543</name>
</gene>
<dbReference type="Proteomes" id="UP000814140">
    <property type="component" value="Unassembled WGS sequence"/>
</dbReference>
<dbReference type="EMBL" id="MU277210">
    <property type="protein sequence ID" value="KAI0061834.1"/>
    <property type="molecule type" value="Genomic_DNA"/>
</dbReference>